<dbReference type="Gene3D" id="3.30.530.20">
    <property type="match status" value="1"/>
</dbReference>
<dbReference type="OrthoDB" id="337378at2"/>
<dbReference type="STRING" id="1891926.Fuma_02965"/>
<dbReference type="EMBL" id="CP017641">
    <property type="protein sequence ID" value="APZ93348.1"/>
    <property type="molecule type" value="Genomic_DNA"/>
</dbReference>
<gene>
    <name evidence="3" type="ORF">Fuma_02965</name>
</gene>
<dbReference type="AlphaFoldDB" id="A0A1P8WH20"/>
<reference evidence="3 4" key="1">
    <citation type="journal article" date="2016" name="Front. Microbiol.">
        <title>Fuerstia marisgermanicae gen. nov., sp. nov., an Unusual Member of the Phylum Planctomycetes from the German Wadden Sea.</title>
        <authorList>
            <person name="Kohn T."/>
            <person name="Heuer A."/>
            <person name="Jogler M."/>
            <person name="Vollmers J."/>
            <person name="Boedeker C."/>
            <person name="Bunk B."/>
            <person name="Rast P."/>
            <person name="Borchert D."/>
            <person name="Glockner I."/>
            <person name="Freese H.M."/>
            <person name="Klenk H.P."/>
            <person name="Overmann J."/>
            <person name="Kaster A.K."/>
            <person name="Rohde M."/>
            <person name="Wiegand S."/>
            <person name="Jogler C."/>
        </authorList>
    </citation>
    <scope>NUCLEOTIDE SEQUENCE [LARGE SCALE GENOMIC DNA]</scope>
    <source>
        <strain evidence="3 4">NH11</strain>
    </source>
</reference>
<organism evidence="3 4">
    <name type="scientific">Fuerstiella marisgermanici</name>
    <dbReference type="NCBI Taxonomy" id="1891926"/>
    <lineage>
        <taxon>Bacteria</taxon>
        <taxon>Pseudomonadati</taxon>
        <taxon>Planctomycetota</taxon>
        <taxon>Planctomycetia</taxon>
        <taxon>Planctomycetales</taxon>
        <taxon>Planctomycetaceae</taxon>
        <taxon>Fuerstiella</taxon>
    </lineage>
</organism>
<proteinExistence type="inferred from homology"/>
<dbReference type="InterPro" id="IPR023393">
    <property type="entry name" value="START-like_dom_sf"/>
</dbReference>
<sequence>MTIEFTVSAVIPASPKEIYDAWLNSDGHTKMTGSPAHSTAIVGDPFDAWDGYISGKYLKLEPGKRIVQSWRGSSYKDSDADSQIEVTFEPVEGGTKITLAHTNVPNDQASHEPGWRTHCFAPMQKYFGVLADKD</sequence>
<protein>
    <submittedName>
        <fullName evidence="3">Activator of HSP90 ATPase</fullName>
    </submittedName>
</protein>
<dbReference type="RefSeq" id="WP_158521001.1">
    <property type="nucleotide sequence ID" value="NZ_CP017641.1"/>
</dbReference>
<evidence type="ECO:0000259" key="2">
    <source>
        <dbReference type="Pfam" id="PF08327"/>
    </source>
</evidence>
<dbReference type="KEGG" id="fmr:Fuma_02965"/>
<dbReference type="Pfam" id="PF08327">
    <property type="entry name" value="AHSA1"/>
    <property type="match status" value="1"/>
</dbReference>
<evidence type="ECO:0000313" key="4">
    <source>
        <dbReference type="Proteomes" id="UP000187735"/>
    </source>
</evidence>
<dbReference type="SUPFAM" id="SSF55961">
    <property type="entry name" value="Bet v1-like"/>
    <property type="match status" value="1"/>
</dbReference>
<dbReference type="Proteomes" id="UP000187735">
    <property type="component" value="Chromosome"/>
</dbReference>
<comment type="similarity">
    <text evidence="1">Belongs to the AHA1 family.</text>
</comment>
<keyword evidence="4" id="KW-1185">Reference proteome</keyword>
<evidence type="ECO:0000256" key="1">
    <source>
        <dbReference type="ARBA" id="ARBA00006817"/>
    </source>
</evidence>
<name>A0A1P8WH20_9PLAN</name>
<feature type="domain" description="Activator of Hsp90 ATPase homologue 1/2-like C-terminal" evidence="2">
    <location>
        <begin position="13"/>
        <end position="127"/>
    </location>
</feature>
<dbReference type="InterPro" id="IPR013538">
    <property type="entry name" value="ASHA1/2-like_C"/>
</dbReference>
<evidence type="ECO:0000313" key="3">
    <source>
        <dbReference type="EMBL" id="APZ93348.1"/>
    </source>
</evidence>
<accession>A0A1P8WH20</accession>